<name>A0A7U2FBG8_PHANO</name>
<protein>
    <submittedName>
        <fullName evidence="1">Uncharacterized protein</fullName>
    </submittedName>
</protein>
<gene>
    <name evidence="1" type="ORF">JI435_068200</name>
</gene>
<sequence>MVRNRNPKRKNNKRLAFSDTSCGTSTSIFAFTSRCLSATLGYLGAFCSSCMVGGIFSRGLALMLAWRLLSTLLRWRKGRRVGLKRDLFGLSKLF</sequence>
<reference evidence="2" key="1">
    <citation type="journal article" date="2021" name="BMC Genomics">
        <title>Chromosome-level genome assembly and manually-curated proteome of model necrotroph Parastagonospora nodorum Sn15 reveals a genome-wide trove of candidate effector homologs, and redundancy of virulence-related functions within an accessory chromosome.</title>
        <authorList>
            <person name="Bertazzoni S."/>
            <person name="Jones D.A.B."/>
            <person name="Phan H.T."/>
            <person name="Tan K.-C."/>
            <person name="Hane J.K."/>
        </authorList>
    </citation>
    <scope>NUCLEOTIDE SEQUENCE [LARGE SCALE GENOMIC DNA]</scope>
    <source>
        <strain evidence="2">SN15 / ATCC MYA-4574 / FGSC 10173)</strain>
    </source>
</reference>
<organism evidence="1 2">
    <name type="scientific">Phaeosphaeria nodorum (strain SN15 / ATCC MYA-4574 / FGSC 10173)</name>
    <name type="common">Glume blotch fungus</name>
    <name type="synonym">Parastagonospora nodorum</name>
    <dbReference type="NCBI Taxonomy" id="321614"/>
    <lineage>
        <taxon>Eukaryota</taxon>
        <taxon>Fungi</taxon>
        <taxon>Dikarya</taxon>
        <taxon>Ascomycota</taxon>
        <taxon>Pezizomycotina</taxon>
        <taxon>Dothideomycetes</taxon>
        <taxon>Pleosporomycetidae</taxon>
        <taxon>Pleosporales</taxon>
        <taxon>Pleosporineae</taxon>
        <taxon>Phaeosphaeriaceae</taxon>
        <taxon>Parastagonospora</taxon>
    </lineage>
</organism>
<keyword evidence="2" id="KW-1185">Reference proteome</keyword>
<evidence type="ECO:0000313" key="2">
    <source>
        <dbReference type="Proteomes" id="UP000663193"/>
    </source>
</evidence>
<accession>A0A7U2FBG8</accession>
<dbReference type="OrthoDB" id="187171at2759"/>
<dbReference type="AlphaFoldDB" id="A0A7U2FBG8"/>
<dbReference type="Proteomes" id="UP000663193">
    <property type="component" value="Chromosome 10"/>
</dbReference>
<evidence type="ECO:0000313" key="1">
    <source>
        <dbReference type="EMBL" id="QRC99890.1"/>
    </source>
</evidence>
<dbReference type="EMBL" id="CP069032">
    <property type="protein sequence ID" value="QRC99890.1"/>
    <property type="molecule type" value="Genomic_DNA"/>
</dbReference>
<proteinExistence type="predicted"/>
<dbReference type="VEuPathDB" id="FungiDB:JI435_068200"/>